<evidence type="ECO:0000313" key="2">
    <source>
        <dbReference type="EMBL" id="KAJ3517120.1"/>
    </source>
</evidence>
<evidence type="ECO:0000313" key="3">
    <source>
        <dbReference type="Proteomes" id="UP001148786"/>
    </source>
</evidence>
<accession>A0A9W8TEH3</accession>
<gene>
    <name evidence="2" type="ORF">NLJ89_g702</name>
</gene>
<dbReference type="InterPro" id="IPR009100">
    <property type="entry name" value="AcylCoA_DH/oxidase_NM_dom_sf"/>
</dbReference>
<dbReference type="Gene3D" id="2.40.110.10">
    <property type="entry name" value="Butyryl-CoA Dehydrogenase, subunit A, domain 2"/>
    <property type="match status" value="2"/>
</dbReference>
<proteinExistence type="predicted"/>
<keyword evidence="3" id="KW-1185">Reference proteome</keyword>
<dbReference type="Proteomes" id="UP001148786">
    <property type="component" value="Unassembled WGS sequence"/>
</dbReference>
<dbReference type="SUPFAM" id="SSF47203">
    <property type="entry name" value="Acyl-CoA dehydrogenase C-terminal domain-like"/>
    <property type="match status" value="1"/>
</dbReference>
<dbReference type="GO" id="GO:0003997">
    <property type="term" value="F:acyl-CoA oxidase activity"/>
    <property type="evidence" value="ECO:0007669"/>
    <property type="project" value="InterPro"/>
</dbReference>
<keyword evidence="1" id="KW-0472">Membrane</keyword>
<protein>
    <recommendedName>
        <fullName evidence="4">Acyl-CoA oxidase</fullName>
    </recommendedName>
</protein>
<name>A0A9W8TEH3_9AGAR</name>
<dbReference type="PANTHER" id="PTHR10909:SF382">
    <property type="entry name" value="ACYL-COENZYME A OXIDASE"/>
    <property type="match status" value="1"/>
</dbReference>
<keyword evidence="1" id="KW-0812">Transmembrane</keyword>
<dbReference type="InterPro" id="IPR036250">
    <property type="entry name" value="AcylCo_DH-like_C"/>
</dbReference>
<feature type="transmembrane region" description="Helical" evidence="1">
    <location>
        <begin position="1088"/>
        <end position="1113"/>
    </location>
</feature>
<comment type="caution">
    <text evidence="2">The sequence shown here is derived from an EMBL/GenBank/DDBJ whole genome shotgun (WGS) entry which is preliminary data.</text>
</comment>
<organism evidence="2 3">
    <name type="scientific">Agrocybe chaxingu</name>
    <dbReference type="NCBI Taxonomy" id="84603"/>
    <lineage>
        <taxon>Eukaryota</taxon>
        <taxon>Fungi</taxon>
        <taxon>Dikarya</taxon>
        <taxon>Basidiomycota</taxon>
        <taxon>Agaricomycotina</taxon>
        <taxon>Agaricomycetes</taxon>
        <taxon>Agaricomycetidae</taxon>
        <taxon>Agaricales</taxon>
        <taxon>Agaricineae</taxon>
        <taxon>Strophariaceae</taxon>
        <taxon>Agrocybe</taxon>
    </lineage>
</organism>
<evidence type="ECO:0008006" key="4">
    <source>
        <dbReference type="Google" id="ProtNLM"/>
    </source>
</evidence>
<dbReference type="InterPro" id="IPR012258">
    <property type="entry name" value="Acyl-CoA_oxidase"/>
</dbReference>
<dbReference type="GO" id="GO:0055088">
    <property type="term" value="P:lipid homeostasis"/>
    <property type="evidence" value="ECO:0007669"/>
    <property type="project" value="TreeGrafter"/>
</dbReference>
<dbReference type="SUPFAM" id="SSF56645">
    <property type="entry name" value="Acyl-CoA dehydrogenase NM domain-like"/>
    <property type="match status" value="2"/>
</dbReference>
<reference evidence="2" key="1">
    <citation type="submission" date="2022-07" db="EMBL/GenBank/DDBJ databases">
        <title>Genome Sequence of Agrocybe chaxingu.</title>
        <authorList>
            <person name="Buettner E."/>
        </authorList>
    </citation>
    <scope>NUCLEOTIDE SEQUENCE</scope>
    <source>
        <strain evidence="2">MP-N11</strain>
    </source>
</reference>
<dbReference type="EMBL" id="JANKHO010000030">
    <property type="protein sequence ID" value="KAJ3517120.1"/>
    <property type="molecule type" value="Genomic_DNA"/>
</dbReference>
<keyword evidence="1" id="KW-1133">Transmembrane helix</keyword>
<dbReference type="PANTHER" id="PTHR10909">
    <property type="entry name" value="ELECTRON TRANSPORT OXIDOREDUCTASE"/>
    <property type="match status" value="1"/>
</dbReference>
<dbReference type="Gene3D" id="1.20.140.10">
    <property type="entry name" value="Butyryl-CoA Dehydrogenase, subunit A, domain 3"/>
    <property type="match status" value="1"/>
</dbReference>
<dbReference type="AlphaFoldDB" id="A0A9W8TEH3"/>
<feature type="transmembrane region" description="Helical" evidence="1">
    <location>
        <begin position="1134"/>
        <end position="1153"/>
    </location>
</feature>
<sequence>MWITNELALSPLFRVRTELLPLEERSRISYERTKAVVQLYSLTIDDILQATPRYWELFTDPILGMDNAVGILVNIQYNMTAGTLARYATERPDIAHMLDRVLNYELSGQYLMSEVAHGTNAIQMKTTATLMPDGSFELHTPSPDEAKFMPPTAPCGIPVVSVVFARLIVHNEDWGIKCFVITLSDGVQMNPGVECKVLPQRGGAHPVKHALTYFNHARIPASALLSKFDKAADPRDSYFNDITGVIRGGLCLGMMAVGAMHIVSFIGAEYSRRRHVIDASTRLPRPIISFSTQYIPVLTAVAQTLVFNAYAREAVNLFGIAARNGHIFRQHFISSLLKTGAVRMAQANSLELGERCGTQGIMEINQLSVIHGDLRGGAIADGDILTTSIRFAVEVLIGRMKPPATLYPDNILSRHEQYMIEELRGIIQSGTSHRDPSVEKQILPFCEPLMAAITYRMAYDAAMGDRLDSRIIDMFVASAVKLDPAWYAEKGGIPRMKQAQMQEAAACALLPDLPSFVEQLEAKDYITAPMISNEEWNGVRAGLLLLEERSRISYERIKAVIQLYNLTADDILEASSRYWELLYAPERPDVAKILKRVLSGQYLMTEIGHGTDAIRMGTTAILKPNGSFDLHTPSSSEAKFMLPSAPCGIPVISIVFPRFIVKDEDWGIKCFMVYLSDGVQMFPGLECEVLAQRAHPIKHAALTYFNHARIPASALLSRLDKSDDPRDSYFNDITAIAQTLVFDSYAREAVNLFDIAALNGDVPKQHFVSVVFKTSGGHRQFRLNLENDMKRKASWKPTKYPCFMEISEGPESPTVIFRLPQPSVYIFNSTPGPINIQRVGYTGFAMDVLLGRIKPPATLYPTIERRILPFCQPLIEAISYRMDYDAAMGHQVRSRIIDMFMASIIKLDPAWYAEKGRISRLKQMEMAEAAAHALYPDLPNLLEQLNAQEYVTAPMLSTEEWDGFDSLKTLRHGIDSAGPHWLHKPCFSAENTTKQLFQNLYLFWGLSGIHAASATLKRLLSPPGQPPRRLTHPISVTGYASLFFLTVHYLTHRYYPTLDVLPIDSLGPAELDYEFVKAGLRTWPIRSWLLYGGLVLYPMMHIVDGSALVRAAWVQEGRIFASFLKKQYSRRKRLVLALGGVVLPVLAGVYTLANEPSMTFASMTTRYLSVFQSSFAYRL</sequence>
<dbReference type="GO" id="GO:0005777">
    <property type="term" value="C:peroxisome"/>
    <property type="evidence" value="ECO:0007669"/>
    <property type="project" value="InterPro"/>
</dbReference>
<dbReference type="GO" id="GO:0071949">
    <property type="term" value="F:FAD binding"/>
    <property type="evidence" value="ECO:0007669"/>
    <property type="project" value="InterPro"/>
</dbReference>
<dbReference type="OrthoDB" id="538336at2759"/>
<dbReference type="InterPro" id="IPR046373">
    <property type="entry name" value="Acyl-CoA_Oxase/DH_mid-dom_sf"/>
</dbReference>
<evidence type="ECO:0000256" key="1">
    <source>
        <dbReference type="SAM" id="Phobius"/>
    </source>
</evidence>
<dbReference type="GO" id="GO:0033540">
    <property type="term" value="P:fatty acid beta-oxidation using acyl-CoA oxidase"/>
    <property type="evidence" value="ECO:0007669"/>
    <property type="project" value="TreeGrafter"/>
</dbReference>
<dbReference type="GO" id="GO:0005504">
    <property type="term" value="F:fatty acid binding"/>
    <property type="evidence" value="ECO:0007669"/>
    <property type="project" value="TreeGrafter"/>
</dbReference>